<accession>A0AAN8R4R1</accession>
<name>A0AAN8R4R1_9TELE</name>
<evidence type="ECO:0000313" key="2">
    <source>
        <dbReference type="Proteomes" id="UP001356427"/>
    </source>
</evidence>
<protein>
    <submittedName>
        <fullName evidence="1">Uncharacterized protein</fullName>
    </submittedName>
</protein>
<keyword evidence="2" id="KW-1185">Reference proteome</keyword>
<gene>
    <name evidence="1" type="ORF">J4Q44_G00058630</name>
</gene>
<evidence type="ECO:0000313" key="1">
    <source>
        <dbReference type="EMBL" id="KAK6323524.1"/>
    </source>
</evidence>
<reference evidence="1 2" key="1">
    <citation type="submission" date="2021-04" db="EMBL/GenBank/DDBJ databases">
        <authorList>
            <person name="De Guttry C."/>
            <person name="Zahm M."/>
            <person name="Klopp C."/>
            <person name="Cabau C."/>
            <person name="Louis A."/>
            <person name="Berthelot C."/>
            <person name="Parey E."/>
            <person name="Roest Crollius H."/>
            <person name="Montfort J."/>
            <person name="Robinson-Rechavi M."/>
            <person name="Bucao C."/>
            <person name="Bouchez O."/>
            <person name="Gislard M."/>
            <person name="Lluch J."/>
            <person name="Milhes M."/>
            <person name="Lampietro C."/>
            <person name="Lopez Roques C."/>
            <person name="Donnadieu C."/>
            <person name="Braasch I."/>
            <person name="Desvignes T."/>
            <person name="Postlethwait J."/>
            <person name="Bobe J."/>
            <person name="Wedekind C."/>
            <person name="Guiguen Y."/>
        </authorList>
    </citation>
    <scope>NUCLEOTIDE SEQUENCE [LARGE SCALE GENOMIC DNA]</scope>
    <source>
        <strain evidence="1">Cs_M1</strain>
        <tissue evidence="1">Blood</tissue>
    </source>
</reference>
<dbReference type="Proteomes" id="UP001356427">
    <property type="component" value="Unassembled WGS sequence"/>
</dbReference>
<comment type="caution">
    <text evidence="1">The sequence shown here is derived from an EMBL/GenBank/DDBJ whole genome shotgun (WGS) entry which is preliminary data.</text>
</comment>
<dbReference type="AlphaFoldDB" id="A0AAN8R4R1"/>
<organism evidence="1 2">
    <name type="scientific">Coregonus suidteri</name>
    <dbReference type="NCBI Taxonomy" id="861788"/>
    <lineage>
        <taxon>Eukaryota</taxon>
        <taxon>Metazoa</taxon>
        <taxon>Chordata</taxon>
        <taxon>Craniata</taxon>
        <taxon>Vertebrata</taxon>
        <taxon>Euteleostomi</taxon>
        <taxon>Actinopterygii</taxon>
        <taxon>Neopterygii</taxon>
        <taxon>Teleostei</taxon>
        <taxon>Protacanthopterygii</taxon>
        <taxon>Salmoniformes</taxon>
        <taxon>Salmonidae</taxon>
        <taxon>Coregoninae</taxon>
        <taxon>Coregonus</taxon>
    </lineage>
</organism>
<sequence length="131" mass="14711">MLYGGKYTRRDHPFTHTASHKVTAIGTKNLKFGLQTKGHISTGLMSIVRVSWPKQVCSSYWCPVVVVSLQQFDHEGLIHAVSSEQLMLRCVCYSNSVKHLFGLQFLRLVTLMNLSSAAEVTLGLPFLWRSS</sequence>
<proteinExistence type="predicted"/>
<dbReference type="EMBL" id="JAGTTL010000004">
    <property type="protein sequence ID" value="KAK6323524.1"/>
    <property type="molecule type" value="Genomic_DNA"/>
</dbReference>